<evidence type="ECO:0000256" key="10">
    <source>
        <dbReference type="PIRSR" id="PIRSR600101-2"/>
    </source>
</evidence>
<feature type="binding site" evidence="10">
    <location>
        <position position="119"/>
    </location>
    <ligand>
        <name>L-glutamate</name>
        <dbReference type="ChEBI" id="CHEBI:29985"/>
    </ligand>
</feature>
<evidence type="ECO:0000313" key="13">
    <source>
        <dbReference type="EMBL" id="MRN38069.1"/>
    </source>
</evidence>
<keyword evidence="7 11" id="KW-0012">Acyltransferase</keyword>
<comment type="catalytic activity">
    <reaction evidence="2 11">
        <text>glutathione + H2O = L-cysteinylglycine + L-glutamate</text>
        <dbReference type="Rhea" id="RHEA:28807"/>
        <dbReference type="ChEBI" id="CHEBI:15377"/>
        <dbReference type="ChEBI" id="CHEBI:29985"/>
        <dbReference type="ChEBI" id="CHEBI:57925"/>
        <dbReference type="ChEBI" id="CHEBI:61694"/>
        <dbReference type="EC" id="3.4.19.13"/>
    </reaction>
</comment>
<evidence type="ECO:0000256" key="1">
    <source>
        <dbReference type="ARBA" id="ARBA00001049"/>
    </source>
</evidence>
<evidence type="ECO:0000256" key="4">
    <source>
        <dbReference type="ARBA" id="ARBA00022679"/>
    </source>
</evidence>
<dbReference type="PANTHER" id="PTHR43199">
    <property type="entry name" value="GLUTATHIONE HYDROLASE"/>
    <property type="match status" value="1"/>
</dbReference>
<keyword evidence="11" id="KW-0317">Glutathione biosynthesis</keyword>
<evidence type="ECO:0000256" key="11">
    <source>
        <dbReference type="RuleBase" id="RU368036"/>
    </source>
</evidence>
<dbReference type="Pfam" id="PF01019">
    <property type="entry name" value="G_glu_transpept"/>
    <property type="match status" value="1"/>
</dbReference>
<accession>A0A7X2GY94</accession>
<dbReference type="InterPro" id="IPR043138">
    <property type="entry name" value="GGT_lsub"/>
</dbReference>
<dbReference type="NCBIfam" id="TIGR00066">
    <property type="entry name" value="g_glut_trans"/>
    <property type="match status" value="1"/>
</dbReference>
<reference evidence="13" key="1">
    <citation type="journal article" name="Emerg. Infect. Dis.">
        <title>Two cases of a newly characterized neisseria species.</title>
        <authorList>
            <person name="Mustapha M."/>
            <person name="Lemos A.P.S."/>
            <person name="Harrison L.H."/>
            <person name="Vantyne D."/>
            <person name="Sacchi C.T."/>
        </authorList>
    </citation>
    <scope>NUCLEOTIDE SEQUENCE</scope>
    <source>
        <strain evidence="13">N.95.16</strain>
    </source>
</reference>
<keyword evidence="12" id="KW-0732">Signal</keyword>
<keyword evidence="4 11" id="KW-0808">Transferase</keyword>
<dbReference type="UniPathway" id="UPA00204"/>
<dbReference type="EC" id="2.3.2.2" evidence="11"/>
<dbReference type="EMBL" id="WJXO01000001">
    <property type="protein sequence ID" value="MRN38069.1"/>
    <property type="molecule type" value="Genomic_DNA"/>
</dbReference>
<feature type="chain" id="PRO_5031088007" description="Glutathione hydrolase proenzyme" evidence="12">
    <location>
        <begin position="20"/>
        <end position="585"/>
    </location>
</feature>
<comment type="PTM">
    <text evidence="11">Cleaved by autocatalysis into a large and a small subunit.</text>
</comment>
<dbReference type="Gene3D" id="3.60.20.40">
    <property type="match status" value="1"/>
</dbReference>
<feature type="binding site" evidence="10">
    <location>
        <position position="492"/>
    </location>
    <ligand>
        <name>L-glutamate</name>
        <dbReference type="ChEBI" id="CHEBI:29985"/>
    </ligand>
</feature>
<dbReference type="InterPro" id="IPR051792">
    <property type="entry name" value="GGT_bact"/>
</dbReference>
<dbReference type="EC" id="3.4.19.13" evidence="11"/>
<feature type="active site" description="Nucleophile" evidence="9">
    <location>
        <position position="405"/>
    </location>
</feature>
<comment type="subunit">
    <text evidence="11">This enzyme consists of two polypeptide chains, which are synthesized in precursor form from a single polypeptide.</text>
</comment>
<sequence length="585" mass="62676">MKSTWTLSILATLVLAACAQSSAPKPTVVSADSHAPEQGTGLTEQKLVHAKEFMAASANPLATEAGYEILKRGGSAIDAMIAMQITLSLTEPQSSGLGGGAFLVYWDNKAKKLTTFDARETAPKSATPQLFLDENGKPLEFMKAVVGGRSVGVPGIPKLLEDTHKRYGKLPWQSLFDRPIQLAEQGFAVSPRMSQSIEQNKESLQRYPQTAAYFLPNGAPLAAGTMLKNPEFAQSVKLLSKEGSAPFYHGKPAQNMVNTITGAPDNPGKITLADFKNYRVIERTPVCSPYREYEVCGMGAPSSGGIALSQILGILQTKDMKKLGAENIHSWRWIGDASRVAFADRDYYVADPDFVTVPTKALISQSYLNSRAQEIRATDKALPQINAGKLSNQFAAGKPAELPSTSHIVVVDKEGNVVSMTTSIENAFGSTLMANGYLLNNELTDFAFNPANAEGKVVANSVAGGKRPRSSMAPTIVMKNGKPYMAVGSPGGSRIIGYVAKTLVAHIDWGMDIQTAISLPNMLNRGSSYEIEQNTAATEYAPQLEQLGYKVQVRDLNSGVQGIVIGQDGLQGGADPRREGKVMGD</sequence>
<evidence type="ECO:0000256" key="6">
    <source>
        <dbReference type="ARBA" id="ARBA00023145"/>
    </source>
</evidence>
<protein>
    <recommendedName>
        <fullName evidence="11">Glutathione hydrolase proenzyme</fullName>
        <ecNumber evidence="11">2.3.2.2</ecNumber>
        <ecNumber evidence="11">3.4.19.13</ecNumber>
    </recommendedName>
    <component>
        <recommendedName>
            <fullName evidence="11">Glutathione hydrolase large chain</fullName>
        </recommendedName>
    </component>
    <component>
        <recommendedName>
            <fullName evidence="11">Glutathione hydrolase small chain</fullName>
        </recommendedName>
    </component>
</protein>
<dbReference type="GO" id="GO:0103068">
    <property type="term" value="F:leukotriene C4 gamma-glutamyl transferase activity"/>
    <property type="evidence" value="ECO:0007669"/>
    <property type="project" value="UniProtKB-EC"/>
</dbReference>
<feature type="signal peptide" evidence="12">
    <location>
        <begin position="1"/>
        <end position="19"/>
    </location>
</feature>
<dbReference type="InterPro" id="IPR029055">
    <property type="entry name" value="Ntn_hydrolases_N"/>
</dbReference>
<dbReference type="SUPFAM" id="SSF56235">
    <property type="entry name" value="N-terminal nucleophile aminohydrolases (Ntn hydrolases)"/>
    <property type="match status" value="1"/>
</dbReference>
<evidence type="ECO:0000256" key="2">
    <source>
        <dbReference type="ARBA" id="ARBA00001089"/>
    </source>
</evidence>
<comment type="pathway">
    <text evidence="11">Sulfur metabolism; glutathione metabolism.</text>
</comment>
<dbReference type="Gene3D" id="1.10.246.130">
    <property type="match status" value="1"/>
</dbReference>
<gene>
    <name evidence="13" type="primary">ggt</name>
    <name evidence="13" type="ORF">GJU80_06110</name>
</gene>
<evidence type="ECO:0000256" key="3">
    <source>
        <dbReference type="ARBA" id="ARBA00009381"/>
    </source>
</evidence>
<proteinExistence type="inferred from homology"/>
<evidence type="ECO:0000256" key="8">
    <source>
        <dbReference type="ARBA" id="ARBA00047417"/>
    </source>
</evidence>
<evidence type="ECO:0000313" key="14">
    <source>
        <dbReference type="Proteomes" id="UP000486297"/>
    </source>
</evidence>
<evidence type="ECO:0000256" key="5">
    <source>
        <dbReference type="ARBA" id="ARBA00022801"/>
    </source>
</evidence>
<feature type="binding site" evidence="10">
    <location>
        <begin position="470"/>
        <end position="471"/>
    </location>
    <ligand>
        <name>L-glutamate</name>
        <dbReference type="ChEBI" id="CHEBI:29985"/>
    </ligand>
</feature>
<dbReference type="RefSeq" id="WP_095502211.1">
    <property type="nucleotide sequence ID" value="NZ_WJXO01000001.1"/>
</dbReference>
<comment type="caution">
    <text evidence="13">The sequence shown here is derived from an EMBL/GenBank/DDBJ whole genome shotgun (WGS) entry which is preliminary data.</text>
</comment>
<comment type="similarity">
    <text evidence="3 11">Belongs to the gamma-glutamyltransferase family.</text>
</comment>
<dbReference type="GO" id="GO:0036374">
    <property type="term" value="F:glutathione hydrolase activity"/>
    <property type="evidence" value="ECO:0007669"/>
    <property type="project" value="UniProtKB-UniRule"/>
</dbReference>
<name>A0A7X2GY94_9NEIS</name>
<keyword evidence="6 11" id="KW-0865">Zymogen</keyword>
<dbReference type="GO" id="GO:0006751">
    <property type="term" value="P:glutathione catabolic process"/>
    <property type="evidence" value="ECO:0007669"/>
    <property type="project" value="UniProtKB-UniRule"/>
</dbReference>
<organism evidence="13 14">
    <name type="scientific">Neisseria brasiliensis</name>
    <dbReference type="NCBI Taxonomy" id="2666100"/>
    <lineage>
        <taxon>Bacteria</taxon>
        <taxon>Pseudomonadati</taxon>
        <taxon>Pseudomonadota</taxon>
        <taxon>Betaproteobacteria</taxon>
        <taxon>Neisseriales</taxon>
        <taxon>Neisseriaceae</taxon>
        <taxon>Neisseria</taxon>
    </lineage>
</organism>
<dbReference type="AlphaFoldDB" id="A0A7X2GY94"/>
<dbReference type="PANTHER" id="PTHR43199:SF1">
    <property type="entry name" value="GLUTATHIONE HYDROLASE PROENZYME"/>
    <property type="match status" value="1"/>
</dbReference>
<feature type="binding site" evidence="10">
    <location>
        <position position="445"/>
    </location>
    <ligand>
        <name>L-glutamate</name>
        <dbReference type="ChEBI" id="CHEBI:29985"/>
    </ligand>
</feature>
<dbReference type="InterPro" id="IPR000101">
    <property type="entry name" value="GGT_peptidase"/>
</dbReference>
<dbReference type="GO" id="GO:0006750">
    <property type="term" value="P:glutathione biosynthetic process"/>
    <property type="evidence" value="ECO:0007669"/>
    <property type="project" value="UniProtKB-KW"/>
</dbReference>
<keyword evidence="14" id="KW-1185">Reference proteome</keyword>
<evidence type="ECO:0000256" key="9">
    <source>
        <dbReference type="PIRSR" id="PIRSR600101-1"/>
    </source>
</evidence>
<dbReference type="PROSITE" id="PS51257">
    <property type="entry name" value="PROKAR_LIPOPROTEIN"/>
    <property type="match status" value="1"/>
</dbReference>
<comment type="catalytic activity">
    <reaction evidence="1 11">
        <text>an S-substituted glutathione + H2O = an S-substituted L-cysteinylglycine + L-glutamate</text>
        <dbReference type="Rhea" id="RHEA:59468"/>
        <dbReference type="ChEBI" id="CHEBI:15377"/>
        <dbReference type="ChEBI" id="CHEBI:29985"/>
        <dbReference type="ChEBI" id="CHEBI:90779"/>
        <dbReference type="ChEBI" id="CHEBI:143103"/>
        <dbReference type="EC" id="3.4.19.13"/>
    </reaction>
</comment>
<dbReference type="PRINTS" id="PR01210">
    <property type="entry name" value="GGTRANSPTASE"/>
</dbReference>
<keyword evidence="5 11" id="KW-0378">Hydrolase</keyword>
<dbReference type="Proteomes" id="UP000486297">
    <property type="component" value="Unassembled WGS sequence"/>
</dbReference>
<evidence type="ECO:0000256" key="12">
    <source>
        <dbReference type="SAM" id="SignalP"/>
    </source>
</evidence>
<evidence type="ECO:0000256" key="7">
    <source>
        <dbReference type="ARBA" id="ARBA00023315"/>
    </source>
</evidence>
<comment type="catalytic activity">
    <reaction evidence="8 11">
        <text>an N-terminal (5-L-glutamyl)-[peptide] + an alpha-amino acid = 5-L-glutamyl amino acid + an N-terminal L-alpha-aminoacyl-[peptide]</text>
        <dbReference type="Rhea" id="RHEA:23904"/>
        <dbReference type="Rhea" id="RHEA-COMP:9780"/>
        <dbReference type="Rhea" id="RHEA-COMP:9795"/>
        <dbReference type="ChEBI" id="CHEBI:77644"/>
        <dbReference type="ChEBI" id="CHEBI:78597"/>
        <dbReference type="ChEBI" id="CHEBI:78599"/>
        <dbReference type="ChEBI" id="CHEBI:78608"/>
        <dbReference type="EC" id="2.3.2.2"/>
    </reaction>
</comment>
<dbReference type="InterPro" id="IPR043137">
    <property type="entry name" value="GGT_ssub_C"/>
</dbReference>